<evidence type="ECO:0000313" key="1">
    <source>
        <dbReference type="EMBL" id="TPG72822.1"/>
    </source>
</evidence>
<reference evidence="1 2" key="1">
    <citation type="journal article" date="2019" name="Environ. Microbiol.">
        <title>Species interactions and distinct microbial communities in high Arctic permafrost affected cryosols are associated with the CH4 and CO2 gas fluxes.</title>
        <authorList>
            <person name="Altshuler I."/>
            <person name="Hamel J."/>
            <person name="Turney S."/>
            <person name="Magnuson E."/>
            <person name="Levesque R."/>
            <person name="Greer C."/>
            <person name="Whyte L.G."/>
        </authorList>
    </citation>
    <scope>NUCLEOTIDE SEQUENCE [LARGE SCALE GENOMIC DNA]</scope>
    <source>
        <strain evidence="1 2">OWC5</strain>
    </source>
</reference>
<dbReference type="RefSeq" id="WP_140684566.1">
    <property type="nucleotide sequence ID" value="NZ_RCZA01000034.1"/>
</dbReference>
<comment type="caution">
    <text evidence="1">The sequence shown here is derived from an EMBL/GenBank/DDBJ whole genome shotgun (WGS) entry which is preliminary data.</text>
</comment>
<sequence>MMKLRIASEYSAGPIFCPDPDRMGHIDIDDLPISQGLKIKISEWDCEYQATFDDDYPPDSGFGSPEEKFRHVAEGKKLADELQQELGSSYTIEYCP</sequence>
<dbReference type="Proteomes" id="UP000320914">
    <property type="component" value="Unassembled WGS sequence"/>
</dbReference>
<evidence type="ECO:0000313" key="2">
    <source>
        <dbReference type="Proteomes" id="UP000320914"/>
    </source>
</evidence>
<proteinExistence type="predicted"/>
<accession>A0A502HH50</accession>
<organism evidence="1 2">
    <name type="scientific">Pseudomonas mandelii</name>
    <dbReference type="NCBI Taxonomy" id="75612"/>
    <lineage>
        <taxon>Bacteria</taxon>
        <taxon>Pseudomonadati</taxon>
        <taxon>Pseudomonadota</taxon>
        <taxon>Gammaproteobacteria</taxon>
        <taxon>Pseudomonadales</taxon>
        <taxon>Pseudomonadaceae</taxon>
        <taxon>Pseudomonas</taxon>
    </lineage>
</organism>
<gene>
    <name evidence="1" type="ORF">EAH74_32935</name>
</gene>
<protein>
    <submittedName>
        <fullName evidence="1">Uncharacterized protein</fullName>
    </submittedName>
</protein>
<dbReference type="EMBL" id="RCZA01000034">
    <property type="protein sequence ID" value="TPG72822.1"/>
    <property type="molecule type" value="Genomic_DNA"/>
</dbReference>
<name>A0A502HH50_9PSED</name>
<dbReference type="AlphaFoldDB" id="A0A502HH50"/>